<name>A0A2Z5FUI2_9BACT</name>
<evidence type="ECO:0000259" key="6">
    <source>
        <dbReference type="Pfam" id="PF04932"/>
    </source>
</evidence>
<keyword evidence="3 5" id="KW-1133">Transmembrane helix</keyword>
<dbReference type="OrthoDB" id="9148522at2"/>
<feature type="domain" description="O-antigen ligase-related" evidence="6">
    <location>
        <begin position="231"/>
        <end position="358"/>
    </location>
</feature>
<evidence type="ECO:0000256" key="2">
    <source>
        <dbReference type="ARBA" id="ARBA00022692"/>
    </source>
</evidence>
<dbReference type="Proteomes" id="UP000253606">
    <property type="component" value="Chromosome"/>
</dbReference>
<feature type="transmembrane region" description="Helical" evidence="5">
    <location>
        <begin position="180"/>
        <end position="201"/>
    </location>
</feature>
<dbReference type="RefSeq" id="WP_114205844.1">
    <property type="nucleotide sequence ID" value="NZ_CP030840.1"/>
</dbReference>
<dbReference type="Pfam" id="PF04932">
    <property type="entry name" value="Wzy_C"/>
    <property type="match status" value="1"/>
</dbReference>
<evidence type="ECO:0000313" key="8">
    <source>
        <dbReference type="Proteomes" id="UP000253606"/>
    </source>
</evidence>
<comment type="subcellular location">
    <subcellularLocation>
        <location evidence="1">Membrane</location>
        <topology evidence="1">Multi-pass membrane protein</topology>
    </subcellularLocation>
</comment>
<evidence type="ECO:0000256" key="4">
    <source>
        <dbReference type="ARBA" id="ARBA00023136"/>
    </source>
</evidence>
<dbReference type="InterPro" id="IPR007016">
    <property type="entry name" value="O-antigen_ligase-rel_domated"/>
</dbReference>
<organism evidence="7 8">
    <name type="scientific">Acidisarcina polymorpha</name>
    <dbReference type="NCBI Taxonomy" id="2211140"/>
    <lineage>
        <taxon>Bacteria</taxon>
        <taxon>Pseudomonadati</taxon>
        <taxon>Acidobacteriota</taxon>
        <taxon>Terriglobia</taxon>
        <taxon>Terriglobales</taxon>
        <taxon>Acidobacteriaceae</taxon>
        <taxon>Acidisarcina</taxon>
    </lineage>
</organism>
<evidence type="ECO:0000256" key="5">
    <source>
        <dbReference type="SAM" id="Phobius"/>
    </source>
</evidence>
<evidence type="ECO:0000256" key="1">
    <source>
        <dbReference type="ARBA" id="ARBA00004141"/>
    </source>
</evidence>
<reference evidence="7 8" key="1">
    <citation type="journal article" date="2018" name="Front. Microbiol.">
        <title>Hydrolytic Capabilities as a Key to Environmental Success: Chitinolytic and Cellulolytic Acidobacteria From Acidic Sub-arctic Soils and Boreal Peatlands.</title>
        <authorList>
            <person name="Belova S.E."/>
            <person name="Ravin N.V."/>
            <person name="Pankratov T.A."/>
            <person name="Rakitin A.L."/>
            <person name="Ivanova A.A."/>
            <person name="Beletsky A.V."/>
            <person name="Mardanov A.V."/>
            <person name="Sinninghe Damste J.S."/>
            <person name="Dedysh S.N."/>
        </authorList>
    </citation>
    <scope>NUCLEOTIDE SEQUENCE [LARGE SCALE GENOMIC DNA]</scope>
    <source>
        <strain evidence="7 8">SBC82</strain>
    </source>
</reference>
<gene>
    <name evidence="7" type="ORF">ACPOL_0785</name>
</gene>
<dbReference type="EMBL" id="CP030840">
    <property type="protein sequence ID" value="AXC10146.1"/>
    <property type="molecule type" value="Genomic_DNA"/>
</dbReference>
<protein>
    <submittedName>
        <fullName evidence="7">Membrane protein, putative</fullName>
    </submittedName>
</protein>
<dbReference type="AlphaFoldDB" id="A0A2Z5FUI2"/>
<proteinExistence type="predicted"/>
<dbReference type="KEGG" id="abas:ACPOL_0785"/>
<dbReference type="GO" id="GO:0016020">
    <property type="term" value="C:membrane"/>
    <property type="evidence" value="ECO:0007669"/>
    <property type="project" value="UniProtKB-SubCell"/>
</dbReference>
<feature type="transmembrane region" description="Helical" evidence="5">
    <location>
        <begin position="135"/>
        <end position="160"/>
    </location>
</feature>
<feature type="transmembrane region" description="Helical" evidence="5">
    <location>
        <begin position="383"/>
        <end position="403"/>
    </location>
</feature>
<feature type="transmembrane region" description="Helical" evidence="5">
    <location>
        <begin position="270"/>
        <end position="292"/>
    </location>
</feature>
<feature type="transmembrane region" description="Helical" evidence="5">
    <location>
        <begin position="346"/>
        <end position="371"/>
    </location>
</feature>
<accession>A0A2Z5FUI2</accession>
<keyword evidence="8" id="KW-1185">Reference proteome</keyword>
<keyword evidence="4 5" id="KW-0472">Membrane</keyword>
<evidence type="ECO:0000313" key="7">
    <source>
        <dbReference type="EMBL" id="AXC10146.1"/>
    </source>
</evidence>
<evidence type="ECO:0000256" key="3">
    <source>
        <dbReference type="ARBA" id="ARBA00022989"/>
    </source>
</evidence>
<keyword evidence="2 5" id="KW-0812">Transmembrane</keyword>
<feature type="transmembrane region" description="Helical" evidence="5">
    <location>
        <begin position="79"/>
        <end position="98"/>
    </location>
</feature>
<sequence>MGFLPIVPMLIAAYVALRYSPARAFLQVYVPVLLLLPMYYRWVIPLLPDPTFEQATILPIAAVFLVRSGGRWKFSFADLLILCFAGCIGTSEYLNTGYNEAQNLMFDMVASVVFPYMLAKGLIEPQGLSVAFAKKIVLMFSIVSVLSIYEFRMGLTPWILMRRFYPGQGLEWVTSFRYGFARIGGPYGHAILAGLVLAVGFRVQRWLEWSAQWESHFHGLKWLRVSKARLITIALVGGIIMTMVRGPWLGGAIGACLTAVGRTRHRRRALMAIAGAIIIIGIPAASSFYSYASVGRAHAKTASQETAAYRVELMDKYLTTALKRPAWGYGRNTWPKNPTAPSIDNYYLLLCLMHGMVAVGLLVTIMVTMTVRLVRSEMRSPVSYPLGSSLGFTLAGIFVVYAVTIATVYMGLQTIPLFAIITGWSEGYLLKRYSMQLAPTVAQPVFRFRRVVL</sequence>